<evidence type="ECO:0000256" key="1">
    <source>
        <dbReference type="SAM" id="MobiDB-lite"/>
    </source>
</evidence>
<reference evidence="3" key="1">
    <citation type="submission" date="2022-06" db="EMBL/GenBank/DDBJ databases">
        <title>Genome Sequence of Candolleomyces eurysporus.</title>
        <authorList>
            <person name="Buettner E."/>
        </authorList>
    </citation>
    <scope>NUCLEOTIDE SEQUENCE</scope>
    <source>
        <strain evidence="3">VTCC 930004</strain>
    </source>
</reference>
<evidence type="ECO:0000313" key="3">
    <source>
        <dbReference type="EMBL" id="KAJ2921027.1"/>
    </source>
</evidence>
<feature type="region of interest" description="Disordered" evidence="1">
    <location>
        <begin position="202"/>
        <end position="276"/>
    </location>
</feature>
<proteinExistence type="predicted"/>
<gene>
    <name evidence="3" type="ORF">H1R20_g16067</name>
</gene>
<protein>
    <recommendedName>
        <fullName evidence="2">Retrotransposon Copia-like N-terminal domain-containing protein</fullName>
    </recommendedName>
</protein>
<accession>A0A9W8IQC2</accession>
<feature type="compositionally biased region" description="Basic residues" evidence="1">
    <location>
        <begin position="240"/>
        <end position="262"/>
    </location>
</feature>
<organism evidence="3 4">
    <name type="scientific">Candolleomyces eurysporus</name>
    <dbReference type="NCBI Taxonomy" id="2828524"/>
    <lineage>
        <taxon>Eukaryota</taxon>
        <taxon>Fungi</taxon>
        <taxon>Dikarya</taxon>
        <taxon>Basidiomycota</taxon>
        <taxon>Agaricomycotina</taxon>
        <taxon>Agaricomycetes</taxon>
        <taxon>Agaricomycetidae</taxon>
        <taxon>Agaricales</taxon>
        <taxon>Agaricineae</taxon>
        <taxon>Psathyrellaceae</taxon>
        <taxon>Candolleomyces</taxon>
    </lineage>
</organism>
<dbReference type="InterPro" id="IPR029472">
    <property type="entry name" value="Copia-like_N"/>
</dbReference>
<evidence type="ECO:0000259" key="2">
    <source>
        <dbReference type="Pfam" id="PF14244"/>
    </source>
</evidence>
<dbReference type="Proteomes" id="UP001140091">
    <property type="component" value="Unassembled WGS sequence"/>
</dbReference>
<dbReference type="OrthoDB" id="3032860at2759"/>
<dbReference type="Pfam" id="PF14244">
    <property type="entry name" value="Retrotran_gag_3"/>
    <property type="match status" value="1"/>
</dbReference>
<keyword evidence="4" id="KW-1185">Reference proteome</keyword>
<feature type="domain" description="Retrotransposon Copia-like N-terminal" evidence="2">
    <location>
        <begin position="14"/>
        <end position="49"/>
    </location>
</feature>
<feature type="non-terminal residue" evidence="3">
    <location>
        <position position="690"/>
    </location>
</feature>
<name>A0A9W8IQC2_9AGAR</name>
<dbReference type="AlphaFoldDB" id="A0A9W8IQC2"/>
<dbReference type="EMBL" id="JANBPK010001693">
    <property type="protein sequence ID" value="KAJ2921027.1"/>
    <property type="molecule type" value="Genomic_DNA"/>
</dbReference>
<evidence type="ECO:0000313" key="4">
    <source>
        <dbReference type="Proteomes" id="UP001140091"/>
    </source>
</evidence>
<feature type="compositionally biased region" description="Low complexity" evidence="1">
    <location>
        <begin position="212"/>
        <end position="234"/>
    </location>
</feature>
<comment type="caution">
    <text evidence="3">The sequence shown here is derived from an EMBL/GenBank/DDBJ whole genome shotgun (WGS) entry which is preliminary data.</text>
</comment>
<feature type="compositionally biased region" description="Polar residues" evidence="1">
    <location>
        <begin position="202"/>
        <end position="211"/>
    </location>
</feature>
<sequence>MSHSSKDAVFATVPTLDGLNYILWAQAMELYMLSRSLWQLVDGKVIKPSEAASSASAKVKVETQTKIDAWMEKNDAAKGIMLIKIRADLRVNLMKDDAPTIWANLKKAYGATSDSQIFSWFCEWYRFQIPGSQSPLKEFACWDLLVSKLKAVEYSTIIPLMVADINKKSLTVEGIKGYMLTEWERKQKPTKKAMANHISVVQQKGESPSFHQQQKGSKPSGSSSQQRTDQPQQQQEEKKRQRAGRGKGPKAKGKKSKGKGRAHVADADSDSVSDSASVDNMFASLSLEQRTAPAPSNFATTSSSQQKAEFALPFDVVPPMNSVDYDPAVAQSHYDAINWPSTPSHFDFPPLSASPAREPFTQPSIHHYGEIPAEQGFRVGLPTLCGGNSKTSSDPRPKPKQKATVTLINSSGIVSRSVTKSQPVQKKPTPPSIYPCMRKSHKAAEELGVVKTTETMKTLETVIMNSEEQMAPIDNAAFAKEMHVDEDDVVSISLEPSDRKRSRSLLPDPVISNKKPQLETVYEGDIEELFEEAEPAPVEKEGLLYPEGRTWKKIHKETGKLILSLWKESFWINGQLKLFWEEKQRNEHHGLMIRFNSDGQSELVAEEDWEIQLGGFVSPKEYITVEREDGLYLDFGTRPRTTPRKGYEWFYMANSQMWVQHWKKWEGTLSYDKDRSRQEDAESSIMGGDS</sequence>